<comment type="caution">
    <text evidence="2">The sequence shown here is derived from an EMBL/GenBank/DDBJ whole genome shotgun (WGS) entry which is preliminary data.</text>
</comment>
<feature type="compositionally biased region" description="Polar residues" evidence="1">
    <location>
        <begin position="1"/>
        <end position="10"/>
    </location>
</feature>
<dbReference type="Proteomes" id="UP000019678">
    <property type="component" value="Unassembled WGS sequence"/>
</dbReference>
<feature type="region of interest" description="Disordered" evidence="1">
    <location>
        <begin position="1"/>
        <end position="37"/>
    </location>
</feature>
<keyword evidence="3" id="KW-1185">Reference proteome</keyword>
<sequence>MASAVSSDGNTDGCRWTSEREPPSPAPDEAQEATAIG</sequence>
<evidence type="ECO:0000313" key="3">
    <source>
        <dbReference type="Proteomes" id="UP000019678"/>
    </source>
</evidence>
<dbReference type="EMBL" id="ASRX01000108">
    <property type="protein sequence ID" value="EYF00509.1"/>
    <property type="molecule type" value="Genomic_DNA"/>
</dbReference>
<organism evidence="2 3">
    <name type="scientific">Chondromyces apiculatus DSM 436</name>
    <dbReference type="NCBI Taxonomy" id="1192034"/>
    <lineage>
        <taxon>Bacteria</taxon>
        <taxon>Pseudomonadati</taxon>
        <taxon>Myxococcota</taxon>
        <taxon>Polyangia</taxon>
        <taxon>Polyangiales</taxon>
        <taxon>Polyangiaceae</taxon>
        <taxon>Chondromyces</taxon>
    </lineage>
</organism>
<reference evidence="2 3" key="1">
    <citation type="submission" date="2013-05" db="EMBL/GenBank/DDBJ databases">
        <title>Genome assembly of Chondromyces apiculatus DSM 436.</title>
        <authorList>
            <person name="Sharma G."/>
            <person name="Khatri I."/>
            <person name="Kaur C."/>
            <person name="Mayilraj S."/>
            <person name="Subramanian S."/>
        </authorList>
    </citation>
    <scope>NUCLEOTIDE SEQUENCE [LARGE SCALE GENOMIC DNA]</scope>
    <source>
        <strain evidence="2 3">DSM 436</strain>
    </source>
</reference>
<name>A0A017SU81_9BACT</name>
<evidence type="ECO:0000313" key="2">
    <source>
        <dbReference type="EMBL" id="EYF00509.1"/>
    </source>
</evidence>
<accession>A0A017SU81</accession>
<gene>
    <name evidence="2" type="ORF">CAP_0543</name>
</gene>
<dbReference type="AlphaFoldDB" id="A0A017SU81"/>
<proteinExistence type="predicted"/>
<evidence type="ECO:0000256" key="1">
    <source>
        <dbReference type="SAM" id="MobiDB-lite"/>
    </source>
</evidence>
<protein>
    <submittedName>
        <fullName evidence="2">Uncharacterized protein</fullName>
    </submittedName>
</protein>